<dbReference type="EMBL" id="JACEIK010002458">
    <property type="protein sequence ID" value="MCD9561301.1"/>
    <property type="molecule type" value="Genomic_DNA"/>
</dbReference>
<evidence type="ECO:0000313" key="2">
    <source>
        <dbReference type="EMBL" id="MCD9561301.1"/>
    </source>
</evidence>
<proteinExistence type="predicted"/>
<feature type="non-terminal residue" evidence="2">
    <location>
        <position position="82"/>
    </location>
</feature>
<evidence type="ECO:0000256" key="1">
    <source>
        <dbReference type="SAM" id="MobiDB-lite"/>
    </source>
</evidence>
<keyword evidence="3" id="KW-1185">Reference proteome</keyword>
<feature type="non-terminal residue" evidence="2">
    <location>
        <position position="1"/>
    </location>
</feature>
<reference evidence="2 3" key="1">
    <citation type="journal article" date="2021" name="BMC Genomics">
        <title>Datura genome reveals duplications of psychoactive alkaloid biosynthetic genes and high mutation rate following tissue culture.</title>
        <authorList>
            <person name="Rajewski A."/>
            <person name="Carter-House D."/>
            <person name="Stajich J."/>
            <person name="Litt A."/>
        </authorList>
    </citation>
    <scope>NUCLEOTIDE SEQUENCE [LARGE SCALE GENOMIC DNA]</scope>
    <source>
        <strain evidence="2">AR-01</strain>
    </source>
</reference>
<protein>
    <submittedName>
        <fullName evidence="2">Uncharacterized protein</fullName>
    </submittedName>
</protein>
<evidence type="ECO:0000313" key="3">
    <source>
        <dbReference type="Proteomes" id="UP000823775"/>
    </source>
</evidence>
<organism evidence="2 3">
    <name type="scientific">Datura stramonium</name>
    <name type="common">Jimsonweed</name>
    <name type="synonym">Common thornapple</name>
    <dbReference type="NCBI Taxonomy" id="4076"/>
    <lineage>
        <taxon>Eukaryota</taxon>
        <taxon>Viridiplantae</taxon>
        <taxon>Streptophyta</taxon>
        <taxon>Embryophyta</taxon>
        <taxon>Tracheophyta</taxon>
        <taxon>Spermatophyta</taxon>
        <taxon>Magnoliopsida</taxon>
        <taxon>eudicotyledons</taxon>
        <taxon>Gunneridae</taxon>
        <taxon>Pentapetalae</taxon>
        <taxon>asterids</taxon>
        <taxon>lamiids</taxon>
        <taxon>Solanales</taxon>
        <taxon>Solanaceae</taxon>
        <taxon>Solanoideae</taxon>
        <taxon>Datureae</taxon>
        <taxon>Datura</taxon>
    </lineage>
</organism>
<dbReference type="Proteomes" id="UP000823775">
    <property type="component" value="Unassembled WGS sequence"/>
</dbReference>
<feature type="region of interest" description="Disordered" evidence="1">
    <location>
        <begin position="1"/>
        <end position="46"/>
    </location>
</feature>
<gene>
    <name evidence="2" type="ORF">HAX54_020334</name>
</gene>
<accession>A0ABS8UQW9</accession>
<comment type="caution">
    <text evidence="2">The sequence shown here is derived from an EMBL/GenBank/DDBJ whole genome shotgun (WGS) entry which is preliminary data.</text>
</comment>
<sequence length="82" mass="8584">ASVPRRALSQEGRPAPHAWNCAGQGPRRASSSAARPVPRASGRAAVAGDRRLAHGIILDKGRFAHLVAQQGQRRASGRTVVA</sequence>
<name>A0ABS8UQW9_DATST</name>
<feature type="compositionally biased region" description="Low complexity" evidence="1">
    <location>
        <begin position="22"/>
        <end position="46"/>
    </location>
</feature>